<reference evidence="1 2" key="1">
    <citation type="journal article" date="2016" name="Mol. Biol. Evol.">
        <title>Genome-Wide Survey of Gut Fungi (Harpellales) Reveals the First Horizontally Transferred Ubiquitin Gene from a Mosquito Host.</title>
        <authorList>
            <person name="Wang Y."/>
            <person name="White M.M."/>
            <person name="Kvist S."/>
            <person name="Moncalvo J.M."/>
        </authorList>
    </citation>
    <scope>NUCLEOTIDE SEQUENCE [LARGE SCALE GENOMIC DNA]</scope>
    <source>
        <strain evidence="1 2">ALG-7-W6</strain>
    </source>
</reference>
<keyword evidence="2" id="KW-1185">Reference proteome</keyword>
<protein>
    <submittedName>
        <fullName evidence="1">Uncharacterized protein</fullName>
    </submittedName>
</protein>
<dbReference type="EMBL" id="LSSL01005533">
    <property type="protein sequence ID" value="OLY78780.1"/>
    <property type="molecule type" value="Genomic_DNA"/>
</dbReference>
<dbReference type="Proteomes" id="UP000187455">
    <property type="component" value="Unassembled WGS sequence"/>
</dbReference>
<evidence type="ECO:0000313" key="1">
    <source>
        <dbReference type="EMBL" id="OLY78780.1"/>
    </source>
</evidence>
<organism evidence="1 2">
    <name type="scientific">Smittium mucronatum</name>
    <dbReference type="NCBI Taxonomy" id="133383"/>
    <lineage>
        <taxon>Eukaryota</taxon>
        <taxon>Fungi</taxon>
        <taxon>Fungi incertae sedis</taxon>
        <taxon>Zoopagomycota</taxon>
        <taxon>Kickxellomycotina</taxon>
        <taxon>Harpellomycetes</taxon>
        <taxon>Harpellales</taxon>
        <taxon>Legeriomycetaceae</taxon>
        <taxon>Smittium</taxon>
    </lineage>
</organism>
<evidence type="ECO:0000313" key="2">
    <source>
        <dbReference type="Proteomes" id="UP000187455"/>
    </source>
</evidence>
<sequence length="119" mass="13561">MESEFNWTITPSIFSVHFPLVLKRMCRKRWQPDIAASISPGIPVKVLYHAFFVSWVRTEKFIACCSVGAFSEPCLVACCWRFEKDRMYDPVFLKADFFVAKSCSSFSESINGIVPDSSS</sequence>
<comment type="caution">
    <text evidence="1">The sequence shown here is derived from an EMBL/GenBank/DDBJ whole genome shotgun (WGS) entry which is preliminary data.</text>
</comment>
<accession>A0A1R0GPI1</accession>
<name>A0A1R0GPI1_9FUNG</name>
<dbReference type="AlphaFoldDB" id="A0A1R0GPI1"/>
<gene>
    <name evidence="1" type="ORF">AYI68_g7168</name>
</gene>
<proteinExistence type="predicted"/>